<dbReference type="OrthoDB" id="459949at2"/>
<comment type="subcellular location">
    <subcellularLocation>
        <location evidence="1">Endoplasmic reticulum</location>
    </subcellularLocation>
    <subcellularLocation>
        <location evidence="2">Membrane</location>
    </subcellularLocation>
</comment>
<dbReference type="PANTHER" id="PTHR48182">
    <property type="entry name" value="PROTEIN SERAC1"/>
    <property type="match status" value="1"/>
</dbReference>
<dbReference type="InterPro" id="IPR000073">
    <property type="entry name" value="AB_hydrolase_1"/>
</dbReference>
<dbReference type="KEGG" id="amr:AM1_4678"/>
<evidence type="ECO:0000256" key="3">
    <source>
        <dbReference type="ARBA" id="ARBA00022824"/>
    </source>
</evidence>
<dbReference type="HOGENOM" id="CLU_071197_0_0_3"/>
<dbReference type="Pfam" id="PF12697">
    <property type="entry name" value="Abhydrolase_6"/>
    <property type="match status" value="1"/>
</dbReference>
<feature type="domain" description="AB hydrolase-1" evidence="5">
    <location>
        <begin position="17"/>
        <end position="149"/>
    </location>
</feature>
<dbReference type="EMBL" id="CP000828">
    <property type="protein sequence ID" value="ABW29652.1"/>
    <property type="molecule type" value="Genomic_DNA"/>
</dbReference>
<evidence type="ECO:0000313" key="6">
    <source>
        <dbReference type="EMBL" id="ABW29652.1"/>
    </source>
</evidence>
<keyword evidence="3" id="KW-0256">Endoplasmic reticulum</keyword>
<dbReference type="AlphaFoldDB" id="B0C1B7"/>
<accession>B0C1B7</accession>
<dbReference type="ESTHER" id="acam1-b0c1b7">
    <property type="family name" value="6_AlphaBeta_hydrolase"/>
</dbReference>
<dbReference type="Gene3D" id="3.40.50.1820">
    <property type="entry name" value="alpha/beta hydrolase"/>
    <property type="match status" value="1"/>
</dbReference>
<dbReference type="InterPro" id="IPR052374">
    <property type="entry name" value="SERAC1"/>
</dbReference>
<dbReference type="Proteomes" id="UP000000268">
    <property type="component" value="Chromosome"/>
</dbReference>
<organism evidence="6 7">
    <name type="scientific">Acaryochloris marina (strain MBIC 11017)</name>
    <dbReference type="NCBI Taxonomy" id="329726"/>
    <lineage>
        <taxon>Bacteria</taxon>
        <taxon>Bacillati</taxon>
        <taxon>Cyanobacteriota</taxon>
        <taxon>Cyanophyceae</taxon>
        <taxon>Acaryochloridales</taxon>
        <taxon>Acaryochloridaceae</taxon>
        <taxon>Acaryochloris</taxon>
    </lineage>
</organism>
<dbReference type="PANTHER" id="PTHR48182:SF2">
    <property type="entry name" value="PROTEIN SERAC1"/>
    <property type="match status" value="1"/>
</dbReference>
<evidence type="ECO:0000313" key="7">
    <source>
        <dbReference type="Proteomes" id="UP000000268"/>
    </source>
</evidence>
<dbReference type="InterPro" id="IPR029058">
    <property type="entry name" value="AB_hydrolase_fold"/>
</dbReference>
<dbReference type="STRING" id="329726.AM1_4678"/>
<reference evidence="6 7" key="1">
    <citation type="journal article" date="2008" name="Proc. Natl. Acad. Sci. U.S.A.">
        <title>Niche adaptation and genome expansion in the chlorophyll d-producing cyanobacterium Acaryochloris marina.</title>
        <authorList>
            <person name="Swingley W.D."/>
            <person name="Chen M."/>
            <person name="Cheung P.C."/>
            <person name="Conrad A.L."/>
            <person name="Dejesa L.C."/>
            <person name="Hao J."/>
            <person name="Honchak B.M."/>
            <person name="Karbach L.E."/>
            <person name="Kurdoglu A."/>
            <person name="Lahiri S."/>
            <person name="Mastrian S.D."/>
            <person name="Miyashita H."/>
            <person name="Page L."/>
            <person name="Ramakrishna P."/>
            <person name="Satoh S."/>
            <person name="Sattley W.M."/>
            <person name="Shimada Y."/>
            <person name="Taylor H.L."/>
            <person name="Tomo T."/>
            <person name="Tsuchiya T."/>
            <person name="Wang Z.T."/>
            <person name="Raymond J."/>
            <person name="Mimuro M."/>
            <person name="Blankenship R.E."/>
            <person name="Touchman J.W."/>
        </authorList>
    </citation>
    <scope>NUCLEOTIDE SEQUENCE [LARGE SCALE GENOMIC DNA]</scope>
    <source>
        <strain evidence="7">MBIC 11017</strain>
    </source>
</reference>
<dbReference type="eggNOG" id="COG1073">
    <property type="taxonomic scope" value="Bacteria"/>
</dbReference>
<evidence type="ECO:0000256" key="4">
    <source>
        <dbReference type="ARBA" id="ARBA00023136"/>
    </source>
</evidence>
<protein>
    <recommendedName>
        <fullName evidence="5">AB hydrolase-1 domain-containing protein</fullName>
    </recommendedName>
</protein>
<evidence type="ECO:0000256" key="1">
    <source>
        <dbReference type="ARBA" id="ARBA00004240"/>
    </source>
</evidence>
<evidence type="ECO:0000256" key="2">
    <source>
        <dbReference type="ARBA" id="ARBA00004370"/>
    </source>
</evidence>
<gene>
    <name evidence="6" type="ordered locus">AM1_4678</name>
</gene>
<name>B0C1B7_ACAM1</name>
<dbReference type="SUPFAM" id="SSF53474">
    <property type="entry name" value="alpha/beta-Hydrolases"/>
    <property type="match status" value="1"/>
</dbReference>
<keyword evidence="7" id="KW-1185">Reference proteome</keyword>
<proteinExistence type="predicted"/>
<evidence type="ECO:0000259" key="5">
    <source>
        <dbReference type="Pfam" id="PF12697"/>
    </source>
</evidence>
<dbReference type="GO" id="GO:0016020">
    <property type="term" value="C:membrane"/>
    <property type="evidence" value="ECO:0007669"/>
    <property type="project" value="UniProtKB-SubCell"/>
</dbReference>
<keyword evidence="4" id="KW-0472">Membrane</keyword>
<dbReference type="RefSeq" id="WP_012164951.1">
    <property type="nucleotide sequence ID" value="NC_009925.1"/>
</dbReference>
<sequence length="303" mass="34549">MNKQGKWLREPKNGLNVVFIHGIHSSDDCWRSKNGTYWPNLLKAEGELDDIGIYLFSYQTGFNAGSYSLGDIVDSLYEHITNFDQVLDSDRVIFVCHSMGGIIARRFLVREESNLIDKGLKRIGLFLVASPSLGSDYANMLALVSEFFGYTQAKTLKFSQNNVWLNDLDNDFINLKDANRLNIKGQELIEALPIKIIRFFGFKKQIVEPFSGARYFGRSYKVAGSDHITIAKPEDKYADQHRLLINFIKDFEKPYNLSKTQASETQDLSNPTKRDQENQIRLQFNNEISGGVVNQAETINIQN</sequence>